<dbReference type="Proteomes" id="UP000789423">
    <property type="component" value="Unassembled WGS sequence"/>
</dbReference>
<protein>
    <recommendedName>
        <fullName evidence="4">DUF1294 domain-containing protein</fullName>
    </recommendedName>
</protein>
<evidence type="ECO:0008006" key="4">
    <source>
        <dbReference type="Google" id="ProtNLM"/>
    </source>
</evidence>
<dbReference type="Pfam" id="PF06961">
    <property type="entry name" value="DUF1294"/>
    <property type="match status" value="1"/>
</dbReference>
<comment type="caution">
    <text evidence="2">The sequence shown here is derived from an EMBL/GenBank/DDBJ whole genome shotgun (WGS) entry which is preliminary data.</text>
</comment>
<keyword evidence="1" id="KW-0812">Transmembrane</keyword>
<proteinExistence type="predicted"/>
<feature type="transmembrane region" description="Helical" evidence="1">
    <location>
        <begin position="6"/>
        <end position="23"/>
    </location>
</feature>
<evidence type="ECO:0000313" key="3">
    <source>
        <dbReference type="Proteomes" id="UP000789423"/>
    </source>
</evidence>
<reference evidence="2 3" key="1">
    <citation type="submission" date="2021-10" db="EMBL/GenBank/DDBJ databases">
        <authorList>
            <person name="Criscuolo A."/>
        </authorList>
    </citation>
    <scope>NUCLEOTIDE SEQUENCE [LARGE SCALE GENOMIC DNA]</scope>
    <source>
        <strain evidence="3">CIP 111899</strain>
    </source>
</reference>
<evidence type="ECO:0000313" key="2">
    <source>
        <dbReference type="EMBL" id="CAG9613286.1"/>
    </source>
</evidence>
<dbReference type="InterPro" id="IPR010718">
    <property type="entry name" value="DUF1294"/>
</dbReference>
<feature type="transmembrane region" description="Helical" evidence="1">
    <location>
        <begin position="35"/>
        <end position="53"/>
    </location>
</feature>
<sequence length="83" mass="9617">MLKWSYFVLINVLAFMMMGLDKRKAKKKQWRTPESTLFLVAAAGGGIGAWIGMYMFHHKTHKNKFVFGIPFLAAAETYIFWIL</sequence>
<keyword evidence="3" id="KW-1185">Reference proteome</keyword>
<dbReference type="EMBL" id="CAKJTI010000011">
    <property type="protein sequence ID" value="CAG9613286.1"/>
    <property type="molecule type" value="Genomic_DNA"/>
</dbReference>
<gene>
    <name evidence="2" type="ORF">BACCIP111899_02500</name>
</gene>
<feature type="transmembrane region" description="Helical" evidence="1">
    <location>
        <begin position="65"/>
        <end position="82"/>
    </location>
</feature>
<evidence type="ECO:0000256" key="1">
    <source>
        <dbReference type="SAM" id="Phobius"/>
    </source>
</evidence>
<organism evidence="2 3">
    <name type="scientific">Bacillus rhizoplanae</name>
    <dbReference type="NCBI Taxonomy" id="2880966"/>
    <lineage>
        <taxon>Bacteria</taxon>
        <taxon>Bacillati</taxon>
        <taxon>Bacillota</taxon>
        <taxon>Bacilli</taxon>
        <taxon>Bacillales</taxon>
        <taxon>Bacillaceae</taxon>
        <taxon>Bacillus</taxon>
    </lineage>
</organism>
<accession>A0ABM8YC75</accession>
<keyword evidence="1" id="KW-0472">Membrane</keyword>
<name>A0ABM8YC75_9BACI</name>
<keyword evidence="1" id="KW-1133">Transmembrane helix</keyword>